<dbReference type="EMBL" id="JAJEQF010000002">
    <property type="protein sequence ID" value="MCC2166387.1"/>
    <property type="molecule type" value="Genomic_DNA"/>
</dbReference>
<protein>
    <submittedName>
        <fullName evidence="5">AraC family transcriptional regulator</fullName>
    </submittedName>
</protein>
<gene>
    <name evidence="5" type="ORF">LKD45_01525</name>
</gene>
<evidence type="ECO:0000256" key="1">
    <source>
        <dbReference type="ARBA" id="ARBA00023015"/>
    </source>
</evidence>
<dbReference type="InterPro" id="IPR037923">
    <property type="entry name" value="HTH-like"/>
</dbReference>
<dbReference type="SMART" id="SM00342">
    <property type="entry name" value="HTH_ARAC"/>
    <property type="match status" value="1"/>
</dbReference>
<proteinExistence type="predicted"/>
<dbReference type="PROSITE" id="PS01124">
    <property type="entry name" value="HTH_ARAC_FAMILY_2"/>
    <property type="match status" value="1"/>
</dbReference>
<dbReference type="Proteomes" id="UP001199355">
    <property type="component" value="Unassembled WGS sequence"/>
</dbReference>
<evidence type="ECO:0000313" key="5">
    <source>
        <dbReference type="EMBL" id="MCC2166387.1"/>
    </source>
</evidence>
<keyword evidence="2" id="KW-0238">DNA-binding</keyword>
<dbReference type="PRINTS" id="PR00032">
    <property type="entry name" value="HTHARAC"/>
</dbReference>
<evidence type="ECO:0000313" key="6">
    <source>
        <dbReference type="Proteomes" id="UP001199355"/>
    </source>
</evidence>
<dbReference type="AlphaFoldDB" id="A0AAE3AUK7"/>
<dbReference type="InterPro" id="IPR020449">
    <property type="entry name" value="Tscrpt_reg_AraC-type_HTH"/>
</dbReference>
<keyword evidence="1" id="KW-0805">Transcription regulation</keyword>
<dbReference type="GO" id="GO:0003700">
    <property type="term" value="F:DNA-binding transcription factor activity"/>
    <property type="evidence" value="ECO:0007669"/>
    <property type="project" value="InterPro"/>
</dbReference>
<sequence length="280" mass="31528">MNETNLIIQNCLREATVSLERANLIICDETWKCDSSVPPFPSIQLVLQGEGTVCIDETTIHPTGGQLYLLPAYTNQAFFTDIQNPYRTYYCHFEITCQQTDLFKLIHLPLCIDAKDPKKAEQLFLDLVHSVPQDDIFSALKAKQAVLSLLCYYLECCPPDSVSLVAQSFDSPLSDAIAYVETHLNQQITVQQMAEAAGYHVSHFTRLFQSRMGISPGQFILQKKAETATQLLTSTDLPIASIADSLGFGSQFYFSNFFKKQTGMTPSSYRRLYLRAYLES</sequence>
<organism evidence="5 6">
    <name type="scientific">Gallintestinimicrobium propionicum</name>
    <dbReference type="NCBI Taxonomy" id="2981770"/>
    <lineage>
        <taxon>Bacteria</taxon>
        <taxon>Bacillati</taxon>
        <taxon>Bacillota</taxon>
        <taxon>Clostridia</taxon>
        <taxon>Lachnospirales</taxon>
        <taxon>Lachnospiraceae</taxon>
        <taxon>Gallintestinimicrobium</taxon>
    </lineage>
</organism>
<name>A0AAE3AUK7_9FIRM</name>
<accession>A0AAE3AUK7</accession>
<comment type="caution">
    <text evidence="5">The sequence shown here is derived from an EMBL/GenBank/DDBJ whole genome shotgun (WGS) entry which is preliminary data.</text>
</comment>
<feature type="domain" description="HTH araC/xylS-type" evidence="4">
    <location>
        <begin position="174"/>
        <end position="272"/>
    </location>
</feature>
<keyword evidence="3" id="KW-0804">Transcription</keyword>
<dbReference type="SUPFAM" id="SSF51215">
    <property type="entry name" value="Regulatory protein AraC"/>
    <property type="match status" value="1"/>
</dbReference>
<dbReference type="Pfam" id="PF12833">
    <property type="entry name" value="HTH_18"/>
    <property type="match status" value="1"/>
</dbReference>
<dbReference type="PANTHER" id="PTHR43280">
    <property type="entry name" value="ARAC-FAMILY TRANSCRIPTIONAL REGULATOR"/>
    <property type="match status" value="1"/>
</dbReference>
<evidence type="ECO:0000256" key="3">
    <source>
        <dbReference type="ARBA" id="ARBA00023163"/>
    </source>
</evidence>
<dbReference type="RefSeq" id="WP_308727549.1">
    <property type="nucleotide sequence ID" value="NZ_JAJEQF010000002.1"/>
</dbReference>
<dbReference type="PROSITE" id="PS00041">
    <property type="entry name" value="HTH_ARAC_FAMILY_1"/>
    <property type="match status" value="1"/>
</dbReference>
<dbReference type="PANTHER" id="PTHR43280:SF2">
    <property type="entry name" value="HTH-TYPE TRANSCRIPTIONAL REGULATOR EXSA"/>
    <property type="match status" value="1"/>
</dbReference>
<dbReference type="InterPro" id="IPR018060">
    <property type="entry name" value="HTH_AraC"/>
</dbReference>
<evidence type="ECO:0000256" key="2">
    <source>
        <dbReference type="ARBA" id="ARBA00023125"/>
    </source>
</evidence>
<keyword evidence="6" id="KW-1185">Reference proteome</keyword>
<evidence type="ECO:0000259" key="4">
    <source>
        <dbReference type="PROSITE" id="PS01124"/>
    </source>
</evidence>
<dbReference type="Gene3D" id="1.10.10.60">
    <property type="entry name" value="Homeodomain-like"/>
    <property type="match status" value="2"/>
</dbReference>
<reference evidence="5 6" key="1">
    <citation type="submission" date="2021-10" db="EMBL/GenBank/DDBJ databases">
        <title>Anaerobic single-cell dispensing facilitates the cultivation of human gut bacteria.</title>
        <authorList>
            <person name="Afrizal A."/>
        </authorList>
    </citation>
    <scope>NUCLEOTIDE SEQUENCE [LARGE SCALE GENOMIC DNA]</scope>
    <source>
        <strain evidence="5 6">CLA-AA-H244</strain>
    </source>
</reference>
<dbReference type="SUPFAM" id="SSF46689">
    <property type="entry name" value="Homeodomain-like"/>
    <property type="match status" value="2"/>
</dbReference>
<dbReference type="GO" id="GO:0043565">
    <property type="term" value="F:sequence-specific DNA binding"/>
    <property type="evidence" value="ECO:0007669"/>
    <property type="project" value="InterPro"/>
</dbReference>
<dbReference type="InterPro" id="IPR009057">
    <property type="entry name" value="Homeodomain-like_sf"/>
</dbReference>
<dbReference type="InterPro" id="IPR018062">
    <property type="entry name" value="HTH_AraC-typ_CS"/>
</dbReference>